<dbReference type="InterPro" id="IPR036390">
    <property type="entry name" value="WH_DNA-bd_sf"/>
</dbReference>
<keyword evidence="3" id="KW-0238">DNA-binding</keyword>
<dbReference type="SUPFAM" id="SSF46785">
    <property type="entry name" value="Winged helix' DNA-binding domain"/>
    <property type="match status" value="1"/>
</dbReference>
<evidence type="ECO:0000313" key="7">
    <source>
        <dbReference type="Proteomes" id="UP000029590"/>
    </source>
</evidence>
<evidence type="ECO:0000256" key="4">
    <source>
        <dbReference type="ARBA" id="ARBA00023163"/>
    </source>
</evidence>
<comment type="caution">
    <text evidence="6">The sequence shown here is derived from an EMBL/GenBank/DDBJ whole genome shotgun (WGS) entry which is preliminary data.</text>
</comment>
<keyword evidence="2" id="KW-0805">Transcription regulation</keyword>
<dbReference type="InterPro" id="IPR005119">
    <property type="entry name" value="LysR_subst-bd"/>
</dbReference>
<organism evidence="6 7">
    <name type="scientific">Burkholderia gladioli</name>
    <name type="common">Pseudomonas marginata</name>
    <name type="synonym">Phytomonas marginata</name>
    <dbReference type="NCBI Taxonomy" id="28095"/>
    <lineage>
        <taxon>Bacteria</taxon>
        <taxon>Pseudomonadati</taxon>
        <taxon>Pseudomonadota</taxon>
        <taxon>Betaproteobacteria</taxon>
        <taxon>Burkholderiales</taxon>
        <taxon>Burkholderiaceae</taxon>
        <taxon>Burkholderia</taxon>
    </lineage>
</organism>
<dbReference type="EMBL" id="JPGG01000012">
    <property type="protein sequence ID" value="KGC20334.1"/>
    <property type="molecule type" value="Genomic_DNA"/>
</dbReference>
<dbReference type="InterPro" id="IPR058163">
    <property type="entry name" value="LysR-type_TF_proteobact-type"/>
</dbReference>
<dbReference type="InterPro" id="IPR000847">
    <property type="entry name" value="LysR_HTH_N"/>
</dbReference>
<dbReference type="GO" id="GO:0003677">
    <property type="term" value="F:DNA binding"/>
    <property type="evidence" value="ECO:0007669"/>
    <property type="project" value="UniProtKB-KW"/>
</dbReference>
<dbReference type="Proteomes" id="UP000029590">
    <property type="component" value="Unassembled WGS sequence"/>
</dbReference>
<dbReference type="PANTHER" id="PTHR30537:SF5">
    <property type="entry name" value="HTH-TYPE TRANSCRIPTIONAL ACTIVATOR TTDR-RELATED"/>
    <property type="match status" value="1"/>
</dbReference>
<gene>
    <name evidence="6" type="ORF">DM48_7902</name>
</gene>
<dbReference type="Pfam" id="PF00126">
    <property type="entry name" value="HTH_1"/>
    <property type="match status" value="1"/>
</dbReference>
<dbReference type="PRINTS" id="PR00039">
    <property type="entry name" value="HTHLYSR"/>
</dbReference>
<dbReference type="Pfam" id="PF03466">
    <property type="entry name" value="LysR_substrate"/>
    <property type="match status" value="1"/>
</dbReference>
<feature type="domain" description="HTH lysR-type" evidence="5">
    <location>
        <begin position="7"/>
        <end position="64"/>
    </location>
</feature>
<name>A0AAW3FAQ1_BURGA</name>
<sequence>MRIQPLPPLQCLVSFDAAARLGSFTRAADELNVTQGAVSKQVVKLEQFLGTQLFVRDANALRLTIAGQEYAFRIHDLLTECAEVTASAMKHAHRSGITVACASGTAMLFMSRHLAGFSNAHPEIAIRVIVREAVFELSPSEFDVAFYYVRNALPPGMAGNLLISEEVGAYCAPSYLDGKLLSAGELATRTLLVADEQQRQWMGWHDWFRLTMADVSAPNSTITANSYPLLLDLATQGKGIILGWDRMITPLVEQGKLVRASAATATYGGAYYVLWPAERRPTRPATTFIEWLSEGLRN</sequence>
<evidence type="ECO:0000256" key="3">
    <source>
        <dbReference type="ARBA" id="ARBA00023125"/>
    </source>
</evidence>
<dbReference type="Gene3D" id="1.10.10.10">
    <property type="entry name" value="Winged helix-like DNA-binding domain superfamily/Winged helix DNA-binding domain"/>
    <property type="match status" value="1"/>
</dbReference>
<keyword evidence="4" id="KW-0804">Transcription</keyword>
<evidence type="ECO:0000259" key="5">
    <source>
        <dbReference type="PROSITE" id="PS50931"/>
    </source>
</evidence>
<evidence type="ECO:0000313" key="6">
    <source>
        <dbReference type="EMBL" id="KGC20334.1"/>
    </source>
</evidence>
<dbReference type="PROSITE" id="PS50931">
    <property type="entry name" value="HTH_LYSR"/>
    <property type="match status" value="1"/>
</dbReference>
<protein>
    <submittedName>
        <fullName evidence="6">Bacterial regulatory helix-turn-helix, lysR family protein</fullName>
    </submittedName>
</protein>
<dbReference type="SUPFAM" id="SSF53850">
    <property type="entry name" value="Periplasmic binding protein-like II"/>
    <property type="match status" value="1"/>
</dbReference>
<proteinExistence type="inferred from homology"/>
<dbReference type="InterPro" id="IPR036388">
    <property type="entry name" value="WH-like_DNA-bd_sf"/>
</dbReference>
<evidence type="ECO:0000256" key="1">
    <source>
        <dbReference type="ARBA" id="ARBA00009437"/>
    </source>
</evidence>
<comment type="similarity">
    <text evidence="1">Belongs to the LysR transcriptional regulatory family.</text>
</comment>
<reference evidence="6 7" key="1">
    <citation type="submission" date="2014-04" db="EMBL/GenBank/DDBJ databases">
        <authorList>
            <person name="Bishop-Lilly K.A."/>
            <person name="Broomall S.M."/>
            <person name="Chain P.S."/>
            <person name="Chertkov O."/>
            <person name="Coyne S.R."/>
            <person name="Daligault H.E."/>
            <person name="Davenport K.W."/>
            <person name="Erkkila T."/>
            <person name="Frey K.G."/>
            <person name="Gibbons H.S."/>
            <person name="Gu W."/>
            <person name="Jaissle J."/>
            <person name="Johnson S.L."/>
            <person name="Koroleva G.I."/>
            <person name="Ladner J.T."/>
            <person name="Lo C.-C."/>
            <person name="Minogue T.D."/>
            <person name="Munk C."/>
            <person name="Palacios G.F."/>
            <person name="Redden C.L."/>
            <person name="Rosenzweig C.N."/>
            <person name="Scholz M.B."/>
            <person name="Teshima H."/>
            <person name="Xu Y."/>
        </authorList>
    </citation>
    <scope>NUCLEOTIDE SEQUENCE [LARGE SCALE GENOMIC DNA]</scope>
    <source>
        <strain evidence="7">gladioli</strain>
    </source>
</reference>
<dbReference type="GO" id="GO:0003700">
    <property type="term" value="F:DNA-binding transcription factor activity"/>
    <property type="evidence" value="ECO:0007669"/>
    <property type="project" value="InterPro"/>
</dbReference>
<dbReference type="RefSeq" id="WP_036057532.1">
    <property type="nucleotide sequence ID" value="NZ_CADEQJ010000023.1"/>
</dbReference>
<dbReference type="Gene3D" id="3.40.190.10">
    <property type="entry name" value="Periplasmic binding protein-like II"/>
    <property type="match status" value="2"/>
</dbReference>
<dbReference type="PANTHER" id="PTHR30537">
    <property type="entry name" value="HTH-TYPE TRANSCRIPTIONAL REGULATOR"/>
    <property type="match status" value="1"/>
</dbReference>
<evidence type="ECO:0000256" key="2">
    <source>
        <dbReference type="ARBA" id="ARBA00023015"/>
    </source>
</evidence>
<dbReference type="AlphaFoldDB" id="A0AAW3FAQ1"/>
<accession>A0AAW3FAQ1</accession>